<dbReference type="EMBL" id="LSDA01000012">
    <property type="protein sequence ID" value="KXB60522.1"/>
    <property type="molecule type" value="Genomic_DNA"/>
</dbReference>
<protein>
    <recommendedName>
        <fullName evidence="3">Knr4/Smi1-like domain-containing protein</fullName>
    </recommendedName>
</protein>
<comment type="caution">
    <text evidence="1">The sequence shown here is derived from an EMBL/GenBank/DDBJ whole genome shotgun (WGS) entry which is preliminary data.</text>
</comment>
<dbReference type="Proteomes" id="UP000070394">
    <property type="component" value="Unassembled WGS sequence"/>
</dbReference>
<reference evidence="2" key="1">
    <citation type="submission" date="2016-01" db="EMBL/GenBank/DDBJ databases">
        <authorList>
            <person name="Mitreva M."/>
            <person name="Pepin K.H."/>
            <person name="Mihindukulasuriya K.A."/>
            <person name="Fulton R."/>
            <person name="Fronick C."/>
            <person name="O'Laughlin M."/>
            <person name="Miner T."/>
            <person name="Herter B."/>
            <person name="Rosa B.A."/>
            <person name="Cordes M."/>
            <person name="Tomlinson C."/>
            <person name="Wollam A."/>
            <person name="Palsikar V.B."/>
            <person name="Mardis E.R."/>
            <person name="Wilson R.K."/>
        </authorList>
    </citation>
    <scope>NUCLEOTIDE SEQUENCE [LARGE SCALE GENOMIC DNA]</scope>
    <source>
        <strain evidence="2">DNF00896</strain>
    </source>
</reference>
<dbReference type="InterPro" id="IPR037883">
    <property type="entry name" value="Knr4/Smi1-like_sf"/>
</dbReference>
<name>A0A133ZYK6_9FIRM</name>
<dbReference type="SUPFAM" id="SSF160631">
    <property type="entry name" value="SMI1/KNR4-like"/>
    <property type="match status" value="1"/>
</dbReference>
<sequence>MKLLTIDEIISSILDETKGLDEEITDGMILKEENIPYSSLDKVKQLLKIEYLDQVFSDYILKYNWGNVGFLSYQFGNNDEIGLDWLINRNLEYSDYHILQKEGIIIIANGDPYTILLEYSSGKIYAFTSDMSYKEKIQIALDFEELVRAMGTGQYALWKNNEKEFIELMSSMVEEDGLVFWKDYVGLY</sequence>
<evidence type="ECO:0008006" key="3">
    <source>
        <dbReference type="Google" id="ProtNLM"/>
    </source>
</evidence>
<dbReference type="OrthoDB" id="2990718at2"/>
<dbReference type="STRING" id="467210.HMPREF1866_00480"/>
<proteinExistence type="predicted"/>
<gene>
    <name evidence="1" type="ORF">HMPREF1866_00480</name>
</gene>
<organism evidence="1 2">
    <name type="scientific">Lachnoanaerobaculum saburreum</name>
    <dbReference type="NCBI Taxonomy" id="467210"/>
    <lineage>
        <taxon>Bacteria</taxon>
        <taxon>Bacillati</taxon>
        <taxon>Bacillota</taxon>
        <taxon>Clostridia</taxon>
        <taxon>Lachnospirales</taxon>
        <taxon>Lachnospiraceae</taxon>
        <taxon>Lachnoanaerobaculum</taxon>
    </lineage>
</organism>
<keyword evidence="2" id="KW-1185">Reference proteome</keyword>
<accession>A0A133ZYK6</accession>
<dbReference type="AlphaFoldDB" id="A0A133ZYK6"/>
<evidence type="ECO:0000313" key="2">
    <source>
        <dbReference type="Proteomes" id="UP000070394"/>
    </source>
</evidence>
<evidence type="ECO:0000313" key="1">
    <source>
        <dbReference type="EMBL" id="KXB60522.1"/>
    </source>
</evidence>
<dbReference type="PATRIC" id="fig|467210.3.peg.475"/>
<dbReference type="RefSeq" id="WP_060930437.1">
    <property type="nucleotide sequence ID" value="NZ_KQ959775.1"/>
</dbReference>